<dbReference type="InterPro" id="IPR051268">
    <property type="entry name" value="Type-I_R_enzyme_R_subunit"/>
</dbReference>
<dbReference type="Pfam" id="PF18766">
    <property type="entry name" value="SWI2_SNF2"/>
    <property type="match status" value="1"/>
</dbReference>
<dbReference type="CDD" id="cd18030">
    <property type="entry name" value="DEXHc_RE_I_HsdR"/>
    <property type="match status" value="1"/>
</dbReference>
<dbReference type="NCBIfam" id="TIGR00348">
    <property type="entry name" value="hsdR"/>
    <property type="match status" value="1"/>
</dbReference>
<dbReference type="InterPro" id="IPR027417">
    <property type="entry name" value="P-loop_NTPase"/>
</dbReference>
<dbReference type="PANTHER" id="PTHR30195">
    <property type="entry name" value="TYPE I SITE-SPECIFIC DEOXYRIBONUCLEASE PROTEIN SUBUNIT M AND R"/>
    <property type="match status" value="1"/>
</dbReference>
<dbReference type="GO" id="GO:0005524">
    <property type="term" value="F:ATP binding"/>
    <property type="evidence" value="ECO:0007669"/>
    <property type="project" value="UniProtKB-KW"/>
</dbReference>
<organism evidence="12 13">
    <name type="scientific">Formosa sediminum</name>
    <dbReference type="NCBI Taxonomy" id="2594004"/>
    <lineage>
        <taxon>Bacteria</taxon>
        <taxon>Pseudomonadati</taxon>
        <taxon>Bacteroidota</taxon>
        <taxon>Flavobacteriia</taxon>
        <taxon>Flavobacteriales</taxon>
        <taxon>Flavobacteriaceae</taxon>
        <taxon>Formosa</taxon>
    </lineage>
</organism>
<gene>
    <name evidence="12" type="ORF">FNB79_15295</name>
</gene>
<dbReference type="InterPro" id="IPR007409">
    <property type="entry name" value="Restrct_endonuc_type1_HsdR_N"/>
</dbReference>
<dbReference type="InterPro" id="IPR004473">
    <property type="entry name" value="Restrct_endonuc_typeI_HsdR"/>
</dbReference>
<dbReference type="EC" id="3.1.21.3" evidence="10"/>
<protein>
    <recommendedName>
        <fullName evidence="10">Type I restriction enzyme endonuclease subunit</fullName>
        <shortName evidence="10">R protein</shortName>
        <ecNumber evidence="10">3.1.21.3</ecNumber>
    </recommendedName>
</protein>
<dbReference type="AlphaFoldDB" id="A0A516GUS7"/>
<keyword evidence="3" id="KW-0540">Nuclease</keyword>
<comment type="similarity">
    <text evidence="2 10">Belongs to the HsdR family.</text>
</comment>
<comment type="function">
    <text evidence="10">Subunit R is required for both nuclease and ATPase activities, but not for modification.</text>
</comment>
<dbReference type="GO" id="GO:0003677">
    <property type="term" value="F:DNA binding"/>
    <property type="evidence" value="ECO:0007669"/>
    <property type="project" value="UniProtKB-KW"/>
</dbReference>
<dbReference type="Proteomes" id="UP000319209">
    <property type="component" value="Chromosome"/>
</dbReference>
<evidence type="ECO:0000313" key="12">
    <source>
        <dbReference type="EMBL" id="QDO95278.1"/>
    </source>
</evidence>
<evidence type="ECO:0000256" key="7">
    <source>
        <dbReference type="ARBA" id="ARBA00022801"/>
    </source>
</evidence>
<evidence type="ECO:0000259" key="11">
    <source>
        <dbReference type="PROSITE" id="PS51192"/>
    </source>
</evidence>
<dbReference type="Gene3D" id="3.40.50.300">
    <property type="entry name" value="P-loop containing nucleotide triphosphate hydrolases"/>
    <property type="match status" value="2"/>
</dbReference>
<evidence type="ECO:0000256" key="8">
    <source>
        <dbReference type="ARBA" id="ARBA00022840"/>
    </source>
</evidence>
<dbReference type="REBASE" id="353719">
    <property type="entry name" value="FspPS13ORF15325P"/>
</dbReference>
<dbReference type="SMART" id="SM00487">
    <property type="entry name" value="DEXDc"/>
    <property type="match status" value="1"/>
</dbReference>
<dbReference type="InterPro" id="IPR014001">
    <property type="entry name" value="Helicase_ATP-bd"/>
</dbReference>
<evidence type="ECO:0000256" key="9">
    <source>
        <dbReference type="ARBA" id="ARBA00023125"/>
    </source>
</evidence>
<evidence type="ECO:0000256" key="5">
    <source>
        <dbReference type="ARBA" id="ARBA00022747"/>
    </source>
</evidence>
<evidence type="ECO:0000256" key="2">
    <source>
        <dbReference type="ARBA" id="ARBA00008598"/>
    </source>
</evidence>
<keyword evidence="9 10" id="KW-0238">DNA-binding</keyword>
<dbReference type="Gene3D" id="3.90.1570.50">
    <property type="match status" value="1"/>
</dbReference>
<keyword evidence="6 12" id="KW-0255">Endonuclease</keyword>
<dbReference type="CDD" id="cd22332">
    <property type="entry name" value="HsdR_N"/>
    <property type="match status" value="1"/>
</dbReference>
<keyword evidence="8 10" id="KW-0067">ATP-binding</keyword>
<evidence type="ECO:0000256" key="1">
    <source>
        <dbReference type="ARBA" id="ARBA00000851"/>
    </source>
</evidence>
<dbReference type="RefSeq" id="WP_143382186.1">
    <property type="nucleotide sequence ID" value="NZ_CP041637.1"/>
</dbReference>
<keyword evidence="5 10" id="KW-0680">Restriction system</keyword>
<evidence type="ECO:0000313" key="13">
    <source>
        <dbReference type="Proteomes" id="UP000319209"/>
    </source>
</evidence>
<dbReference type="Pfam" id="PF22679">
    <property type="entry name" value="T1R_D3-like"/>
    <property type="match status" value="1"/>
</dbReference>
<evidence type="ECO:0000256" key="3">
    <source>
        <dbReference type="ARBA" id="ARBA00022722"/>
    </source>
</evidence>
<sequence length="1086" mass="125487">MRTPSFLEDHISQIPAIQLLINMGYNYVSPEQALEWRGNKKSHVLFENILKTQLKKINSIQRKGKNYEFSDANINTAILALKDLPINEGFLNANAAFYDLITLGKAMEQSIDGDKKSHTLQYIDWQNPEKNIFHVTEEFSVLRTGRTDTYRPDILLFINGIPTVIIECKSPALKGTKSPTDLAIEQHIRNFGKKGVRSLYMYSNLLLSLTTNDGSYATTGTNKEFWAKWKEQFSNKAVETRYWNTLKDLKNIPLKDAVKDALFAERTFGFNYVRRYFDGLEEEERPLTKQDELLYSLCRPERIIDIIRNFTLFDEGIKKVARYQQYFAIKDALKRVTHFDSNGKRQGGVIWHTQGSGKSLTMVILAQMIASSPEISNPKILLVTDRIDLDDQISDTFKKCQKEVRQARTGAHLAELLSDKSDAIITTIINKFEAAVKQCKDPFLSPNIFVLIDEGHRTQYGTFNVSMQRVFPNACFLAFTGTPLMKKERSTANKFGGYIGMPYTVQNAVEDGAVIPLLYEGRHNLITVDEKPINRFFDKISEPLSEYGKANLKKKFNTINELNKAKKVIYERAWDISEHYTNFFQTQEDKYKPKAQLVAPSIKTALLYKQFLDEIGMVSSEVIVTQSDQREGTEDGFYNVNEDKEREDAYFDAMIDKYGDLKRFEKSVITHFKKREHPEILIVVAKLLTGFDAPNNTVLYLCRSLKEHTLLQAVARVNRVFPGKDYGYIIDYYGNLENLDNALSTYSGLAEFDESELEGTLTNLNEEVKKLPQAHSELWDIFRTLKDKNLEPSAYEEMLSPEDVRNSFYEKLSHFSRLLKMALSSVEFVNNTSEKKIDMYKKDALFFLKLRVDVKRRYNDDLSYKEFEPQIQKLINKHISTEGEVMKVTELVNIFDKEEREAEVEKITGKAAQADHISSRTIKAINVKMQEDPVYYKKLADLIKETIEEYYLKRITEAEFLKRAKEHEDRFLHGRSDDAPEELANNDAALAFYNFSKSVYENTELLKTPFHIEVGLIIDTTVKNHMYLNGNKIIEWHKNNDVTGKINIELGDVLYELLRNYNLDTDWNKIDHLIDKCLKVAILKYK</sequence>
<dbReference type="CDD" id="cd18800">
    <property type="entry name" value="SF2_C_EcoR124I-like"/>
    <property type="match status" value="1"/>
</dbReference>
<evidence type="ECO:0000256" key="10">
    <source>
        <dbReference type="RuleBase" id="RU364115"/>
    </source>
</evidence>
<dbReference type="EMBL" id="CP041637">
    <property type="protein sequence ID" value="QDO95278.1"/>
    <property type="molecule type" value="Genomic_DNA"/>
</dbReference>
<keyword evidence="7 10" id="KW-0378">Hydrolase</keyword>
<dbReference type="GO" id="GO:0009035">
    <property type="term" value="F:type I site-specific deoxyribonuclease activity"/>
    <property type="evidence" value="ECO:0007669"/>
    <property type="project" value="UniProtKB-EC"/>
</dbReference>
<name>A0A516GUS7_9FLAO</name>
<feature type="domain" description="Helicase ATP-binding" evidence="11">
    <location>
        <begin position="339"/>
        <end position="501"/>
    </location>
</feature>
<dbReference type="PANTHER" id="PTHR30195:SF15">
    <property type="entry name" value="TYPE I RESTRICTION ENZYME HINDI ENDONUCLEASE SUBUNIT"/>
    <property type="match status" value="1"/>
</dbReference>
<keyword evidence="13" id="KW-1185">Reference proteome</keyword>
<accession>A0A516GUS7</accession>
<proteinExistence type="inferred from homology"/>
<dbReference type="Pfam" id="PF04313">
    <property type="entry name" value="HSDR_N"/>
    <property type="match status" value="1"/>
</dbReference>
<comment type="subunit">
    <text evidence="10">The type I restriction/modification system is composed of three polypeptides R, M and S.</text>
</comment>
<dbReference type="OrthoDB" id="9758243at2"/>
<evidence type="ECO:0000256" key="4">
    <source>
        <dbReference type="ARBA" id="ARBA00022741"/>
    </source>
</evidence>
<dbReference type="PROSITE" id="PS51192">
    <property type="entry name" value="HELICASE_ATP_BIND_1"/>
    <property type="match status" value="1"/>
</dbReference>
<evidence type="ECO:0000256" key="6">
    <source>
        <dbReference type="ARBA" id="ARBA00022759"/>
    </source>
</evidence>
<dbReference type="GO" id="GO:0009307">
    <property type="term" value="P:DNA restriction-modification system"/>
    <property type="evidence" value="ECO:0007669"/>
    <property type="project" value="UniProtKB-KW"/>
</dbReference>
<dbReference type="InterPro" id="IPR055180">
    <property type="entry name" value="HsdR_RecA-like_helicase_dom_2"/>
</dbReference>
<reference evidence="12 13" key="1">
    <citation type="submission" date="2019-07" db="EMBL/GenBank/DDBJ databases">
        <title>Genome sequencing for Formosa sp. PS13.</title>
        <authorList>
            <person name="Park S.-J."/>
        </authorList>
    </citation>
    <scope>NUCLEOTIDE SEQUENCE [LARGE SCALE GENOMIC DNA]</scope>
    <source>
        <strain evidence="12 13">PS13</strain>
    </source>
</reference>
<dbReference type="KEGG" id="fop:FNB79_15295"/>
<dbReference type="InterPro" id="IPR040980">
    <property type="entry name" value="SWI2_SNF2"/>
</dbReference>
<keyword evidence="4 10" id="KW-0547">Nucleotide-binding</keyword>
<comment type="catalytic activity">
    <reaction evidence="1 10">
        <text>Endonucleolytic cleavage of DNA to give random double-stranded fragments with terminal 5'-phosphates, ATP is simultaneously hydrolyzed.</text>
        <dbReference type="EC" id="3.1.21.3"/>
    </reaction>
</comment>
<dbReference type="SUPFAM" id="SSF52540">
    <property type="entry name" value="P-loop containing nucleoside triphosphate hydrolases"/>
    <property type="match status" value="1"/>
</dbReference>